<accession>A0AAD7HF35</accession>
<feature type="compositionally biased region" description="Low complexity" evidence="1">
    <location>
        <begin position="1"/>
        <end position="11"/>
    </location>
</feature>
<organism evidence="2 3">
    <name type="scientific">Mycena maculata</name>
    <dbReference type="NCBI Taxonomy" id="230809"/>
    <lineage>
        <taxon>Eukaryota</taxon>
        <taxon>Fungi</taxon>
        <taxon>Dikarya</taxon>
        <taxon>Basidiomycota</taxon>
        <taxon>Agaricomycotina</taxon>
        <taxon>Agaricomycetes</taxon>
        <taxon>Agaricomycetidae</taxon>
        <taxon>Agaricales</taxon>
        <taxon>Marasmiineae</taxon>
        <taxon>Mycenaceae</taxon>
        <taxon>Mycena</taxon>
    </lineage>
</organism>
<keyword evidence="3" id="KW-1185">Reference proteome</keyword>
<feature type="region of interest" description="Disordered" evidence="1">
    <location>
        <begin position="1"/>
        <end position="21"/>
    </location>
</feature>
<dbReference type="EMBL" id="JARJLG010000299">
    <property type="protein sequence ID" value="KAJ7718856.1"/>
    <property type="molecule type" value="Genomic_DNA"/>
</dbReference>
<evidence type="ECO:0000256" key="1">
    <source>
        <dbReference type="SAM" id="MobiDB-lite"/>
    </source>
</evidence>
<feature type="region of interest" description="Disordered" evidence="1">
    <location>
        <begin position="109"/>
        <end position="129"/>
    </location>
</feature>
<protein>
    <submittedName>
        <fullName evidence="2">Uncharacterized protein</fullName>
    </submittedName>
</protein>
<dbReference type="Proteomes" id="UP001215280">
    <property type="component" value="Unassembled WGS sequence"/>
</dbReference>
<comment type="caution">
    <text evidence="2">The sequence shown here is derived from an EMBL/GenBank/DDBJ whole genome shotgun (WGS) entry which is preliminary data.</text>
</comment>
<gene>
    <name evidence="2" type="ORF">DFH07DRAFT_973112</name>
</gene>
<evidence type="ECO:0000313" key="2">
    <source>
        <dbReference type="EMBL" id="KAJ7718856.1"/>
    </source>
</evidence>
<dbReference type="AlphaFoldDB" id="A0AAD7HF35"/>
<name>A0AAD7HF35_9AGAR</name>
<sequence>MSPSLWSSTSSGLRPTLGPGHDPSRTCIAAVNSRIALRVLLLGATVVRAQEVTHDCKMWSVKAQHTNIRIRSKLNVFFNGYIKDKKNPGPATGDWAYPQGRRHLARHCAAQGTPHPDTRRASSQGTTTRLPTQNTRIAKTSVYAKVGYALHLVYTRAQDGPVIPLRYASQGRAMPSSRSLAHLALVTPLPTQNTRIDKTSVCAKVGYALHLVYAGAQDGLDLIPLRHSLVAHHSE</sequence>
<evidence type="ECO:0000313" key="3">
    <source>
        <dbReference type="Proteomes" id="UP001215280"/>
    </source>
</evidence>
<proteinExistence type="predicted"/>
<reference evidence="2" key="1">
    <citation type="submission" date="2023-03" db="EMBL/GenBank/DDBJ databases">
        <title>Massive genome expansion in bonnet fungi (Mycena s.s.) driven by repeated elements and novel gene families across ecological guilds.</title>
        <authorList>
            <consortium name="Lawrence Berkeley National Laboratory"/>
            <person name="Harder C.B."/>
            <person name="Miyauchi S."/>
            <person name="Viragh M."/>
            <person name="Kuo A."/>
            <person name="Thoen E."/>
            <person name="Andreopoulos B."/>
            <person name="Lu D."/>
            <person name="Skrede I."/>
            <person name="Drula E."/>
            <person name="Henrissat B."/>
            <person name="Morin E."/>
            <person name="Kohler A."/>
            <person name="Barry K."/>
            <person name="LaButti K."/>
            <person name="Morin E."/>
            <person name="Salamov A."/>
            <person name="Lipzen A."/>
            <person name="Mereny Z."/>
            <person name="Hegedus B."/>
            <person name="Baldrian P."/>
            <person name="Stursova M."/>
            <person name="Weitz H."/>
            <person name="Taylor A."/>
            <person name="Grigoriev I.V."/>
            <person name="Nagy L.G."/>
            <person name="Martin F."/>
            <person name="Kauserud H."/>
        </authorList>
    </citation>
    <scope>NUCLEOTIDE SEQUENCE</scope>
    <source>
        <strain evidence="2">CBHHK188m</strain>
    </source>
</reference>